<organism evidence="1 2">
    <name type="scientific">Lutibacter maritimus</name>
    <dbReference type="NCBI Taxonomy" id="593133"/>
    <lineage>
        <taxon>Bacteria</taxon>
        <taxon>Pseudomonadati</taxon>
        <taxon>Bacteroidota</taxon>
        <taxon>Flavobacteriia</taxon>
        <taxon>Flavobacteriales</taxon>
        <taxon>Flavobacteriaceae</taxon>
        <taxon>Lutibacter</taxon>
    </lineage>
</organism>
<dbReference type="AlphaFoldDB" id="A0A1I6NTU4"/>
<dbReference type="Proteomes" id="UP000199312">
    <property type="component" value="Unassembled WGS sequence"/>
</dbReference>
<dbReference type="EMBL" id="FOZP01000001">
    <property type="protein sequence ID" value="SFS31304.1"/>
    <property type="molecule type" value="Genomic_DNA"/>
</dbReference>
<protein>
    <submittedName>
        <fullName evidence="1">Uncharacterized protein</fullName>
    </submittedName>
</protein>
<sequence>MHKFDLVQPDKHSTNDLLSPTNLRFSSHTNLVKTLYYIKKVPTT</sequence>
<evidence type="ECO:0000313" key="2">
    <source>
        <dbReference type="Proteomes" id="UP000199312"/>
    </source>
</evidence>
<keyword evidence="2" id="KW-1185">Reference proteome</keyword>
<gene>
    <name evidence="1" type="ORF">SAMN04488006_0554</name>
</gene>
<evidence type="ECO:0000313" key="1">
    <source>
        <dbReference type="EMBL" id="SFS31304.1"/>
    </source>
</evidence>
<dbReference type="STRING" id="593133.SAMN04488006_0554"/>
<reference evidence="2" key="1">
    <citation type="submission" date="2016-10" db="EMBL/GenBank/DDBJ databases">
        <authorList>
            <person name="Varghese N."/>
            <person name="Submissions S."/>
        </authorList>
    </citation>
    <scope>NUCLEOTIDE SEQUENCE [LARGE SCALE GENOMIC DNA]</scope>
    <source>
        <strain evidence="2">DSM 24450</strain>
    </source>
</reference>
<accession>A0A1I6NTU4</accession>
<name>A0A1I6NTU4_9FLAO</name>
<proteinExistence type="predicted"/>